<dbReference type="InterPro" id="IPR053204">
    <property type="entry name" value="Oxopyrrolidines_Biosynth-assoc"/>
</dbReference>
<protein>
    <submittedName>
        <fullName evidence="1">Uncharacterized protein</fullName>
    </submittedName>
</protein>
<dbReference type="OrthoDB" id="5075004at2759"/>
<organism evidence="1 2">
    <name type="scientific">Fusarium beomiforme</name>
    <dbReference type="NCBI Taxonomy" id="44412"/>
    <lineage>
        <taxon>Eukaryota</taxon>
        <taxon>Fungi</taxon>
        <taxon>Dikarya</taxon>
        <taxon>Ascomycota</taxon>
        <taxon>Pezizomycotina</taxon>
        <taxon>Sordariomycetes</taxon>
        <taxon>Hypocreomycetidae</taxon>
        <taxon>Hypocreales</taxon>
        <taxon>Nectriaceae</taxon>
        <taxon>Fusarium</taxon>
        <taxon>Fusarium burgessii species complex</taxon>
    </lineage>
</organism>
<accession>A0A9P5A5W8</accession>
<proteinExistence type="predicted"/>
<sequence>MDNSKTSQSEQTSDIPSWLEFLNQRIEEERDELFSEAPSHEIVRDLLTAPEDDASAVSQAVTKFFTLYKSEADQLSKLEEQGAGAYLNSISTIVFEVATKVWYTSWKHDRLAEFVIAIKRGAADDYNEEDPQFVWIGWGLEAAAAEQWNAGHVDTYTAKNSTEPEDVWAGEWFSTSGLIAKLFQGGCLDNDGHFRITKDLERTFEGCTSGDVKTDAGRQAQVLAAVNYIILAGETFVKGAKNPSPKGNFELSARKWKFWASKIKEVAETVDKDARWDLKDRAQKAYDKMVELYPEAFSSEKLHDL</sequence>
<dbReference type="AlphaFoldDB" id="A0A9P5A5W8"/>
<evidence type="ECO:0000313" key="1">
    <source>
        <dbReference type="EMBL" id="KAF4332553.1"/>
    </source>
</evidence>
<reference evidence="1" key="2">
    <citation type="submission" date="2020-02" db="EMBL/GenBank/DDBJ databases">
        <title>Identification and distribution of gene clusters putatively required for synthesis of sphingolipid metabolism inhibitors in phylogenetically diverse species of the filamentous fungus Fusarium.</title>
        <authorList>
            <person name="Kim H.-S."/>
            <person name="Busman M."/>
            <person name="Brown D.W."/>
            <person name="Divon H."/>
            <person name="Uhlig S."/>
            <person name="Proctor R.H."/>
        </authorList>
    </citation>
    <scope>NUCLEOTIDE SEQUENCE</scope>
    <source>
        <strain evidence="1">NRRL 25174</strain>
    </source>
</reference>
<dbReference type="PANTHER" id="PTHR38797:SF4">
    <property type="entry name" value="NUCLEAR PORE COMPLEX PROTEIN NUP85"/>
    <property type="match status" value="1"/>
</dbReference>
<evidence type="ECO:0000313" key="2">
    <source>
        <dbReference type="Proteomes" id="UP000730481"/>
    </source>
</evidence>
<keyword evidence="2" id="KW-1185">Reference proteome</keyword>
<dbReference type="EMBL" id="PVQB02001042">
    <property type="protein sequence ID" value="KAF4332553.1"/>
    <property type="molecule type" value="Genomic_DNA"/>
</dbReference>
<dbReference type="Proteomes" id="UP000730481">
    <property type="component" value="Unassembled WGS sequence"/>
</dbReference>
<dbReference type="PANTHER" id="PTHR38797">
    <property type="entry name" value="NUCLEAR PORE COMPLEX PROTEIN NUP85-RELATED"/>
    <property type="match status" value="1"/>
</dbReference>
<gene>
    <name evidence="1" type="ORF">FBEOM_13652</name>
</gene>
<reference evidence="1" key="1">
    <citation type="journal article" date="2017" name="Mycologia">
        <title>Fusarium algeriense, sp. nov., a novel toxigenic crown rot pathogen of durum wheat from Algeria is nested in the Fusarium burgessii species complex.</title>
        <authorList>
            <person name="Laraba I."/>
            <person name="Keddad A."/>
            <person name="Boureghda H."/>
            <person name="Abdallah N."/>
            <person name="Vaughan M.M."/>
            <person name="Proctor R.H."/>
            <person name="Busman M."/>
            <person name="O'Donnell K."/>
        </authorList>
    </citation>
    <scope>NUCLEOTIDE SEQUENCE</scope>
    <source>
        <strain evidence="1">NRRL 25174</strain>
    </source>
</reference>
<comment type="caution">
    <text evidence="1">The sequence shown here is derived from an EMBL/GenBank/DDBJ whole genome shotgun (WGS) entry which is preliminary data.</text>
</comment>
<name>A0A9P5A5W8_9HYPO</name>